<protein>
    <submittedName>
        <fullName evidence="2">Uncharacterized protein</fullName>
    </submittedName>
</protein>
<keyword evidence="1" id="KW-0732">Signal</keyword>
<feature type="chain" id="PRO_5047010074" evidence="1">
    <location>
        <begin position="27"/>
        <end position="315"/>
    </location>
</feature>
<reference evidence="3" key="1">
    <citation type="journal article" date="2019" name="Int. J. Syst. Evol. Microbiol.">
        <title>The Global Catalogue of Microorganisms (GCM) 10K type strain sequencing project: providing services to taxonomists for standard genome sequencing and annotation.</title>
        <authorList>
            <consortium name="The Broad Institute Genomics Platform"/>
            <consortium name="The Broad Institute Genome Sequencing Center for Infectious Disease"/>
            <person name="Wu L."/>
            <person name="Ma J."/>
        </authorList>
    </citation>
    <scope>NUCLEOTIDE SEQUENCE [LARGE SCALE GENOMIC DNA]</scope>
    <source>
        <strain evidence="3">JCM 18410</strain>
    </source>
</reference>
<accession>A0ABP9LIU2</accession>
<dbReference type="EMBL" id="BAABKC010000123">
    <property type="protein sequence ID" value="GAA5077295.1"/>
    <property type="molecule type" value="Genomic_DNA"/>
</dbReference>
<proteinExistence type="predicted"/>
<organism evidence="2 3">
    <name type="scientific">Streptomyces similanensis</name>
    <dbReference type="NCBI Taxonomy" id="1274988"/>
    <lineage>
        <taxon>Bacteria</taxon>
        <taxon>Bacillati</taxon>
        <taxon>Actinomycetota</taxon>
        <taxon>Actinomycetes</taxon>
        <taxon>Kitasatosporales</taxon>
        <taxon>Streptomycetaceae</taxon>
        <taxon>Streptomyces</taxon>
    </lineage>
</organism>
<name>A0ABP9LIU2_9ACTN</name>
<comment type="caution">
    <text evidence="2">The sequence shown here is derived from an EMBL/GenBank/DDBJ whole genome shotgun (WGS) entry which is preliminary data.</text>
</comment>
<keyword evidence="3" id="KW-1185">Reference proteome</keyword>
<sequence length="315" mass="32783">MRTCTGWRRTLIGALAALTTTLGVTAALSEPAAAAGASPVAVTKYTHTSQAGDYIGQGTTASYTSATAKITAGGTAEYVRFHVDTGSTWWDVELAAPQGEKLHPGVYRNAERAAFRTGRSPGLDVSGDGRGCNEVYGQFSVNQIETDDSGAITVLDASYTQHCESAAAPALKGVVKYRAYPLSYGYTSDAGDYIGQGAAKSFTGATSTFSVRPWGDGVAYSVSGNREEWTADLTPPTGEQLEVGRTYQAERSSGDGVAGLDVYGDGRGCNQVAGQFTVTKLVRGADGEVQALAATFVQHCEGAAAALHGTIHYYA</sequence>
<evidence type="ECO:0000313" key="3">
    <source>
        <dbReference type="Proteomes" id="UP001500124"/>
    </source>
</evidence>
<dbReference type="RefSeq" id="WP_345671869.1">
    <property type="nucleotide sequence ID" value="NZ_BAABKC010000123.1"/>
</dbReference>
<evidence type="ECO:0000313" key="2">
    <source>
        <dbReference type="EMBL" id="GAA5077295.1"/>
    </source>
</evidence>
<evidence type="ECO:0000256" key="1">
    <source>
        <dbReference type="SAM" id="SignalP"/>
    </source>
</evidence>
<dbReference type="InterPro" id="IPR006311">
    <property type="entry name" value="TAT_signal"/>
</dbReference>
<dbReference type="PROSITE" id="PS51318">
    <property type="entry name" value="TAT"/>
    <property type="match status" value="1"/>
</dbReference>
<feature type="signal peptide" evidence="1">
    <location>
        <begin position="1"/>
        <end position="26"/>
    </location>
</feature>
<gene>
    <name evidence="2" type="ORF">GCM10023336_67920</name>
</gene>
<dbReference type="Proteomes" id="UP001500124">
    <property type="component" value="Unassembled WGS sequence"/>
</dbReference>